<dbReference type="CDD" id="cd09076">
    <property type="entry name" value="L1-EN"/>
    <property type="match status" value="1"/>
</dbReference>
<evidence type="ECO:0000313" key="2">
    <source>
        <dbReference type="EMBL" id="CAL1267553.1"/>
    </source>
</evidence>
<dbReference type="Gene3D" id="3.60.10.10">
    <property type="entry name" value="Endonuclease/exonuclease/phosphatase"/>
    <property type="match status" value="1"/>
</dbReference>
<evidence type="ECO:0000313" key="3">
    <source>
        <dbReference type="Proteomes" id="UP001497382"/>
    </source>
</evidence>
<name>A0AAV1Z7X0_9ARAC</name>
<evidence type="ECO:0000259" key="1">
    <source>
        <dbReference type="Pfam" id="PF03372"/>
    </source>
</evidence>
<accession>A0AAV1Z7X0</accession>
<feature type="domain" description="Endonuclease/exonuclease/phosphatase" evidence="1">
    <location>
        <begin position="15"/>
        <end position="244"/>
    </location>
</feature>
<keyword evidence="3" id="KW-1185">Reference proteome</keyword>
<dbReference type="AlphaFoldDB" id="A0AAV1Z7X0"/>
<comment type="caution">
    <text evidence="2">The sequence shown here is derived from an EMBL/GenBank/DDBJ whole genome shotgun (WGS) entry which is preliminary data.</text>
</comment>
<reference evidence="2 3" key="1">
    <citation type="submission" date="2024-04" db="EMBL/GenBank/DDBJ databases">
        <authorList>
            <person name="Rising A."/>
            <person name="Reimegard J."/>
            <person name="Sonavane S."/>
            <person name="Akerstrom W."/>
            <person name="Nylinder S."/>
            <person name="Hedman E."/>
            <person name="Kallberg Y."/>
        </authorList>
    </citation>
    <scope>NUCLEOTIDE SEQUENCE [LARGE SCALE GENOMIC DNA]</scope>
</reference>
<dbReference type="PANTHER" id="PTHR47027">
    <property type="entry name" value="REVERSE TRANSCRIPTASE DOMAIN-CONTAINING PROTEIN"/>
    <property type="match status" value="1"/>
</dbReference>
<organism evidence="2 3">
    <name type="scientific">Larinioides sclopetarius</name>
    <dbReference type="NCBI Taxonomy" id="280406"/>
    <lineage>
        <taxon>Eukaryota</taxon>
        <taxon>Metazoa</taxon>
        <taxon>Ecdysozoa</taxon>
        <taxon>Arthropoda</taxon>
        <taxon>Chelicerata</taxon>
        <taxon>Arachnida</taxon>
        <taxon>Araneae</taxon>
        <taxon>Araneomorphae</taxon>
        <taxon>Entelegynae</taxon>
        <taxon>Araneoidea</taxon>
        <taxon>Araneidae</taxon>
        <taxon>Larinioides</taxon>
    </lineage>
</organism>
<dbReference type="InterPro" id="IPR036691">
    <property type="entry name" value="Endo/exonu/phosph_ase_sf"/>
</dbReference>
<gene>
    <name evidence="2" type="ORF">LARSCL_LOCUS3739</name>
</gene>
<dbReference type="GO" id="GO:0003824">
    <property type="term" value="F:catalytic activity"/>
    <property type="evidence" value="ECO:0007669"/>
    <property type="project" value="InterPro"/>
</dbReference>
<dbReference type="Proteomes" id="UP001497382">
    <property type="component" value="Unassembled WGS sequence"/>
</dbReference>
<dbReference type="Pfam" id="PF03372">
    <property type="entry name" value="Exo_endo_phos"/>
    <property type="match status" value="1"/>
</dbReference>
<protein>
    <recommendedName>
        <fullName evidence="1">Endonuclease/exonuclease/phosphatase domain-containing protein</fullName>
    </recommendedName>
</protein>
<dbReference type="InterPro" id="IPR005135">
    <property type="entry name" value="Endo/exonuclease/phosphatase"/>
</dbReference>
<sequence>MEFQETLGKQAYTFGTWNVQGLTEKKKETFSEIERENEDLVVLTETKLRGTGQEEQGKYIHLYSGVKTGYARAGVSVFIKKDLGHIVRWEAVSERIITTKLNIHGQKIIIIGVYWVDESATPYIKDSFQSAFRTELKKVKKEHELIILGDFNSKVGTSTTSKIVGNFGVKEINNNGRRVIDICEEFGLKIQNTFFDHEDIHKYTWYHKRNSSKSLIDYCITRQETTLHVHDVLACRWLECGTDHVFLEATISLPFVKINKNRVSIVGADVLEMRKYRTFLLYSEAFRNAYKEYLDSIINISTEQKKKTTKEIYKHLKESILSAAFHVLGIQDKDVFGEILWDKEIKDLRAKRLNIVCQNENQPIPDESTFDSHFDKIKNEVWEGICSCIDKAKRNERSKIASDILDELLNKSNEDVINQQPSEDFCRSLFKNNRIGVKEFEAKKEEKMVNLYKIDPDQTVQISVGDVKKALDELHDDKWPAPGGLSVQLLRNSSPETKLLLKNLIQDIFNGKELPPEIGETYISNIVKIKNSEKYVIEDGLQVHCIMRVMCFLLNEMLEKAICLKNSSPIVRQLTHLEATFTLRLLLQKNAEKQNPSFHLAFVDLKQTYCGVKYSKLFKILEKHGISRNVLAILEHIMKSNTIRVVSANKLSEKFTLSKGLIEQRNLGSTLLKMYIQESIKAWNDENSRNGITIDNRIFSYIISNDKVVIVAPNHTSLETMILSLKYRLKDLGLHISLKNLKYLGNEKLTLGRTTIQGKNSIDFEGSYLELDGRNLEEVSNRILETKNAIGYLHPVVRDEHVSLKNKRRIFNVIIRCILMNGCETWTLTDDLKGSVNLVEMNYWKWSCEKHPEKYTAQQLRTVMDIKYTGFDILMLRKAAWYITIKQMSSDKWPVWILNWDPKGTGKIGRPRKKWIDGVEEILKDISKYESYLQSHKLFFNQDKQEAIRTNSGLIS</sequence>
<proteinExistence type="predicted"/>
<dbReference type="EMBL" id="CAXIEN010000029">
    <property type="protein sequence ID" value="CAL1267553.1"/>
    <property type="molecule type" value="Genomic_DNA"/>
</dbReference>
<dbReference type="SUPFAM" id="SSF56219">
    <property type="entry name" value="DNase I-like"/>
    <property type="match status" value="1"/>
</dbReference>
<dbReference type="PANTHER" id="PTHR47027:SF20">
    <property type="entry name" value="REVERSE TRANSCRIPTASE-LIKE PROTEIN WITH RNA-DIRECTED DNA POLYMERASE DOMAIN"/>
    <property type="match status" value="1"/>
</dbReference>